<dbReference type="PANTHER" id="PTHR35176">
    <property type="entry name" value="HEME OXYGENASE HI_0854-RELATED"/>
    <property type="match status" value="1"/>
</dbReference>
<dbReference type="InterPro" id="IPR011576">
    <property type="entry name" value="Pyridox_Oxase_N"/>
</dbReference>
<name>A0ABS4VJE9_9ACTN</name>
<keyword evidence="4" id="KW-1185">Reference proteome</keyword>
<dbReference type="InterPro" id="IPR052019">
    <property type="entry name" value="F420H2_bilvrd_red/Heme_oxyg"/>
</dbReference>
<dbReference type="Pfam" id="PF01243">
    <property type="entry name" value="PNPOx_N"/>
    <property type="match status" value="1"/>
</dbReference>
<sequence>MDYAEILHLMETDPVIRTLIEAPIPMRLGYVGLDGHPRAVPVSYIWNGKAFVFATPTGAYKVKALTAHPQVAFTVDTTTYTPLIMNVRGTASVEIRQGIPQEHIDASRRNIGDEAQMEEWMRVKRESTSEMAVITIVPTHVIVCDFVTRFPPPRTVDYAHAYGAEQD</sequence>
<keyword evidence="1" id="KW-0560">Oxidoreductase</keyword>
<dbReference type="SUPFAM" id="SSF50475">
    <property type="entry name" value="FMN-binding split barrel"/>
    <property type="match status" value="1"/>
</dbReference>
<dbReference type="PANTHER" id="PTHR35176:SF6">
    <property type="entry name" value="HEME OXYGENASE HI_0854-RELATED"/>
    <property type="match status" value="1"/>
</dbReference>
<dbReference type="GeneID" id="97346532"/>
<dbReference type="Gene3D" id="2.30.110.10">
    <property type="entry name" value="Electron Transport, Fmn-binding Protein, Chain A"/>
    <property type="match status" value="1"/>
</dbReference>
<gene>
    <name evidence="3" type="ORF">JOF59_006542</name>
</gene>
<dbReference type="RefSeq" id="WP_056799826.1">
    <property type="nucleotide sequence ID" value="NZ_BMWJ01000007.1"/>
</dbReference>
<evidence type="ECO:0000313" key="4">
    <source>
        <dbReference type="Proteomes" id="UP001519311"/>
    </source>
</evidence>
<dbReference type="Proteomes" id="UP001519311">
    <property type="component" value="Unassembled WGS sequence"/>
</dbReference>
<feature type="domain" description="Pyridoxamine 5'-phosphate oxidase N-terminal" evidence="2">
    <location>
        <begin position="14"/>
        <end position="123"/>
    </location>
</feature>
<protein>
    <recommendedName>
        <fullName evidence="2">Pyridoxamine 5'-phosphate oxidase N-terminal domain-containing protein</fullName>
    </recommendedName>
</protein>
<organism evidence="3 4">
    <name type="scientific">Streptomyces clavifer</name>
    <dbReference type="NCBI Taxonomy" id="68188"/>
    <lineage>
        <taxon>Bacteria</taxon>
        <taxon>Bacillati</taxon>
        <taxon>Actinomycetota</taxon>
        <taxon>Actinomycetes</taxon>
        <taxon>Kitasatosporales</taxon>
        <taxon>Streptomycetaceae</taxon>
        <taxon>Streptomyces</taxon>
    </lineage>
</organism>
<evidence type="ECO:0000259" key="2">
    <source>
        <dbReference type="Pfam" id="PF01243"/>
    </source>
</evidence>
<evidence type="ECO:0000256" key="1">
    <source>
        <dbReference type="ARBA" id="ARBA00023002"/>
    </source>
</evidence>
<dbReference type="EMBL" id="JAGINS010000002">
    <property type="protein sequence ID" value="MBP2364050.1"/>
    <property type="molecule type" value="Genomic_DNA"/>
</dbReference>
<dbReference type="InterPro" id="IPR012349">
    <property type="entry name" value="Split_barrel_FMN-bd"/>
</dbReference>
<comment type="caution">
    <text evidence="3">The sequence shown here is derived from an EMBL/GenBank/DDBJ whole genome shotgun (WGS) entry which is preliminary data.</text>
</comment>
<reference evidence="3 4" key="1">
    <citation type="submission" date="2021-03" db="EMBL/GenBank/DDBJ databases">
        <title>Sequencing the genomes of 1000 actinobacteria strains.</title>
        <authorList>
            <person name="Klenk H.-P."/>
        </authorList>
    </citation>
    <scope>NUCLEOTIDE SEQUENCE [LARGE SCALE GENOMIC DNA]</scope>
    <source>
        <strain evidence="3 4">DSM 40843</strain>
    </source>
</reference>
<proteinExistence type="predicted"/>
<accession>A0ABS4VJE9</accession>
<evidence type="ECO:0000313" key="3">
    <source>
        <dbReference type="EMBL" id="MBP2364050.1"/>
    </source>
</evidence>